<reference evidence="12 13" key="1">
    <citation type="journal article" date="2024" name="Ann. Entomol. Soc. Am.">
        <title>Genomic analyses of the southern and eastern yellowjacket wasps (Hymenoptera: Vespidae) reveal evolutionary signatures of social life.</title>
        <authorList>
            <person name="Catto M.A."/>
            <person name="Caine P.B."/>
            <person name="Orr S.E."/>
            <person name="Hunt B.G."/>
            <person name="Goodisman M.A.D."/>
        </authorList>
    </citation>
    <scope>NUCLEOTIDE SEQUENCE [LARGE SCALE GENOMIC DNA]</scope>
    <source>
        <strain evidence="12">233</strain>
        <tissue evidence="12">Head and thorax</tissue>
    </source>
</reference>
<evidence type="ECO:0000256" key="2">
    <source>
        <dbReference type="ARBA" id="ARBA00010663"/>
    </source>
</evidence>
<evidence type="ECO:0000313" key="13">
    <source>
        <dbReference type="Proteomes" id="UP001607302"/>
    </source>
</evidence>
<protein>
    <submittedName>
        <fullName evidence="12">RYamide receptor isoform X1</fullName>
    </submittedName>
</protein>
<keyword evidence="5 9" id="KW-0297">G-protein coupled receptor</keyword>
<evidence type="ECO:0000313" key="12">
    <source>
        <dbReference type="EMBL" id="KAL2720336.1"/>
    </source>
</evidence>
<evidence type="ECO:0000256" key="7">
    <source>
        <dbReference type="ARBA" id="ARBA00023170"/>
    </source>
</evidence>
<dbReference type="PANTHER" id="PTHR24235:SF29">
    <property type="entry name" value="GH23382P"/>
    <property type="match status" value="1"/>
</dbReference>
<dbReference type="SMART" id="SM01381">
    <property type="entry name" value="7TM_GPCR_Srsx"/>
    <property type="match status" value="1"/>
</dbReference>
<evidence type="ECO:0000256" key="3">
    <source>
        <dbReference type="ARBA" id="ARBA00022692"/>
    </source>
</evidence>
<dbReference type="AlphaFoldDB" id="A0ABD2AIX3"/>
<proteinExistence type="inferred from homology"/>
<keyword evidence="13" id="KW-1185">Reference proteome</keyword>
<sequence>GRIHRDFEGIKIRRDSWSYRERFELSILSPSIDVYDDAENMIESLMVSGDSKVSSRQHFDEFEKILNECKMIEDNILKACELKFNFLRYKKEEEEKVGRILQVVSPITSSLDYNGKQNILNTMKNNESVVDYVMDIIEGSEYSNVSWNNSNSEYSIACDEFISKDNVLSSSWFQATIYFLYSTIFVVALIGNGLVCYVVQSSPRMQTVTNYFIVNLAISDILIAIFCVPTTFVSILILQYWSFGRTLCPIAVSVLVSAYTLVAISIDRYIAIIWPLKPRMSKKQATLLILGVWLLALIVSFPIALVSELFQPRIDHYVKCNKFICQENWQSEKHRYYYTVALLVLQYLIPLMVLLFTYTSIAIIVWGKRPPGEAENTRDQRMARSKRKMVKMMITVVLVFTMCWLPFNVLYIVIDFDERLRRWTGLPFVWAALHWLSMSHSCYNPVIYCWMNVRFRAGFIIAFGRLPCLRRFIHNRKRHTYNTSMVGMPLTDLEGSGHFVLQRKNTSTTYVSVRHKTNGNHGAPARSASFRNNESLRTNIPHSQHCIKLQSQLEEQI</sequence>
<dbReference type="GO" id="GO:0004930">
    <property type="term" value="F:G protein-coupled receptor activity"/>
    <property type="evidence" value="ECO:0007669"/>
    <property type="project" value="UniProtKB-KW"/>
</dbReference>
<evidence type="ECO:0000256" key="4">
    <source>
        <dbReference type="ARBA" id="ARBA00022989"/>
    </source>
</evidence>
<feature type="transmembrane region" description="Helical" evidence="10">
    <location>
        <begin position="178"/>
        <end position="199"/>
    </location>
</feature>
<dbReference type="Pfam" id="PF00001">
    <property type="entry name" value="7tm_1"/>
    <property type="match status" value="1"/>
</dbReference>
<comment type="caution">
    <text evidence="12">The sequence shown here is derived from an EMBL/GenBank/DDBJ whole genome shotgun (WGS) entry which is preliminary data.</text>
</comment>
<keyword evidence="6 10" id="KW-0472">Membrane</keyword>
<evidence type="ECO:0000256" key="9">
    <source>
        <dbReference type="RuleBase" id="RU000688"/>
    </source>
</evidence>
<name>A0ABD2AIX3_VESSQ</name>
<dbReference type="FunFam" id="1.20.1070.10:FF:000291">
    <property type="entry name" value="Predicted protein"/>
    <property type="match status" value="1"/>
</dbReference>
<dbReference type="Proteomes" id="UP001607302">
    <property type="component" value="Unassembled WGS sequence"/>
</dbReference>
<comment type="subcellular location">
    <subcellularLocation>
        <location evidence="1">Membrane</location>
        <topology evidence="1">Multi-pass membrane protein</topology>
    </subcellularLocation>
</comment>
<evidence type="ECO:0000256" key="5">
    <source>
        <dbReference type="ARBA" id="ARBA00023040"/>
    </source>
</evidence>
<feature type="transmembrane region" description="Helical" evidence="10">
    <location>
        <begin position="211"/>
        <end position="237"/>
    </location>
</feature>
<evidence type="ECO:0000256" key="6">
    <source>
        <dbReference type="ARBA" id="ARBA00023136"/>
    </source>
</evidence>
<organism evidence="12 13">
    <name type="scientific">Vespula squamosa</name>
    <name type="common">Southern yellow jacket</name>
    <name type="synonym">Wasp</name>
    <dbReference type="NCBI Taxonomy" id="30214"/>
    <lineage>
        <taxon>Eukaryota</taxon>
        <taxon>Metazoa</taxon>
        <taxon>Ecdysozoa</taxon>
        <taxon>Arthropoda</taxon>
        <taxon>Hexapoda</taxon>
        <taxon>Insecta</taxon>
        <taxon>Pterygota</taxon>
        <taxon>Neoptera</taxon>
        <taxon>Endopterygota</taxon>
        <taxon>Hymenoptera</taxon>
        <taxon>Apocrita</taxon>
        <taxon>Aculeata</taxon>
        <taxon>Vespoidea</taxon>
        <taxon>Vespidae</taxon>
        <taxon>Vespinae</taxon>
        <taxon>Vespula</taxon>
    </lineage>
</organism>
<keyword evidence="3 9" id="KW-0812">Transmembrane</keyword>
<dbReference type="PANTHER" id="PTHR24235">
    <property type="entry name" value="NEUROPEPTIDE Y RECEPTOR"/>
    <property type="match status" value="1"/>
</dbReference>
<dbReference type="GO" id="GO:0016020">
    <property type="term" value="C:membrane"/>
    <property type="evidence" value="ECO:0007669"/>
    <property type="project" value="UniProtKB-SubCell"/>
</dbReference>
<dbReference type="PRINTS" id="PR00237">
    <property type="entry name" value="GPCRRHODOPSN"/>
</dbReference>
<dbReference type="CDD" id="cd15392">
    <property type="entry name" value="7tmA_PR4-like"/>
    <property type="match status" value="1"/>
</dbReference>
<feature type="transmembrane region" description="Helical" evidence="10">
    <location>
        <begin position="336"/>
        <end position="368"/>
    </location>
</feature>
<keyword evidence="4 10" id="KW-1133">Transmembrane helix</keyword>
<keyword evidence="7 9" id="KW-0675">Receptor</keyword>
<feature type="transmembrane region" description="Helical" evidence="10">
    <location>
        <begin position="389"/>
        <end position="414"/>
    </location>
</feature>
<dbReference type="PRINTS" id="PR01012">
    <property type="entry name" value="NRPEPTIDEYR"/>
</dbReference>
<feature type="transmembrane region" description="Helical" evidence="10">
    <location>
        <begin position="243"/>
        <end position="264"/>
    </location>
</feature>
<dbReference type="PROSITE" id="PS50262">
    <property type="entry name" value="G_PROTEIN_RECEP_F1_2"/>
    <property type="match status" value="1"/>
</dbReference>
<dbReference type="PROSITE" id="PS00237">
    <property type="entry name" value="G_PROTEIN_RECEP_F1_1"/>
    <property type="match status" value="1"/>
</dbReference>
<feature type="domain" description="G-protein coupled receptors family 1 profile" evidence="11">
    <location>
        <begin position="191"/>
        <end position="448"/>
    </location>
</feature>
<keyword evidence="8 9" id="KW-0807">Transducer</keyword>
<dbReference type="EMBL" id="JAUDFV010000147">
    <property type="protein sequence ID" value="KAL2720336.1"/>
    <property type="molecule type" value="Genomic_DNA"/>
</dbReference>
<dbReference type="InterPro" id="IPR017452">
    <property type="entry name" value="GPCR_Rhodpsn_7TM"/>
</dbReference>
<dbReference type="SUPFAM" id="SSF81321">
    <property type="entry name" value="Family A G protein-coupled receptor-like"/>
    <property type="match status" value="1"/>
</dbReference>
<evidence type="ECO:0000259" key="11">
    <source>
        <dbReference type="PROSITE" id="PS50262"/>
    </source>
</evidence>
<evidence type="ECO:0000256" key="8">
    <source>
        <dbReference type="ARBA" id="ARBA00023224"/>
    </source>
</evidence>
<gene>
    <name evidence="12" type="ORF">V1478_010602</name>
</gene>
<evidence type="ECO:0000256" key="10">
    <source>
        <dbReference type="SAM" id="Phobius"/>
    </source>
</evidence>
<dbReference type="InterPro" id="IPR000611">
    <property type="entry name" value="NPY_rcpt"/>
</dbReference>
<comment type="similarity">
    <text evidence="2 9">Belongs to the G-protein coupled receptor 1 family.</text>
</comment>
<evidence type="ECO:0000256" key="1">
    <source>
        <dbReference type="ARBA" id="ARBA00004141"/>
    </source>
</evidence>
<dbReference type="InterPro" id="IPR000276">
    <property type="entry name" value="GPCR_Rhodpsn"/>
</dbReference>
<feature type="transmembrane region" description="Helical" evidence="10">
    <location>
        <begin position="285"/>
        <end position="305"/>
    </location>
</feature>
<dbReference type="Gene3D" id="1.20.1070.10">
    <property type="entry name" value="Rhodopsin 7-helix transmembrane proteins"/>
    <property type="match status" value="1"/>
</dbReference>
<accession>A0ABD2AIX3</accession>
<feature type="non-terminal residue" evidence="12">
    <location>
        <position position="1"/>
    </location>
</feature>